<dbReference type="EMBL" id="SEOQ01001402">
    <property type="protein sequence ID" value="TFY51952.1"/>
    <property type="molecule type" value="Genomic_DNA"/>
</dbReference>
<proteinExistence type="predicted"/>
<dbReference type="AlphaFoldDB" id="A0A4Y9XQB3"/>
<dbReference type="Proteomes" id="UP000298327">
    <property type="component" value="Unassembled WGS sequence"/>
</dbReference>
<feature type="compositionally biased region" description="Low complexity" evidence="1">
    <location>
        <begin position="1"/>
        <end position="12"/>
    </location>
</feature>
<evidence type="ECO:0000313" key="2">
    <source>
        <dbReference type="EMBL" id="TFY51952.1"/>
    </source>
</evidence>
<name>A0A4Y9XQB3_9AGAM</name>
<evidence type="ECO:0000313" key="3">
    <source>
        <dbReference type="Proteomes" id="UP000298327"/>
    </source>
</evidence>
<sequence>MAGWNAPNAAAPPLTPQNSEASAEEVFGLLEDFGPLPPVVEEAHDLPAPQPRRVINPELLEFAGNEDLGALLEAPAAAPQNDYATDVFGQEGPDNFPLDYSLMDNYPPRAEDFDDNAYASTSA</sequence>
<reference evidence="2 3" key="1">
    <citation type="submission" date="2019-02" db="EMBL/GenBank/DDBJ databases">
        <title>Genome sequencing of the rare red list fungi Dentipellis fragilis.</title>
        <authorList>
            <person name="Buettner E."/>
            <person name="Kellner H."/>
        </authorList>
    </citation>
    <scope>NUCLEOTIDE SEQUENCE [LARGE SCALE GENOMIC DNA]</scope>
    <source>
        <strain evidence="2 3">DSM 105465</strain>
    </source>
</reference>
<organism evidence="2 3">
    <name type="scientific">Dentipellis fragilis</name>
    <dbReference type="NCBI Taxonomy" id="205917"/>
    <lineage>
        <taxon>Eukaryota</taxon>
        <taxon>Fungi</taxon>
        <taxon>Dikarya</taxon>
        <taxon>Basidiomycota</taxon>
        <taxon>Agaricomycotina</taxon>
        <taxon>Agaricomycetes</taxon>
        <taxon>Russulales</taxon>
        <taxon>Hericiaceae</taxon>
        <taxon>Dentipellis</taxon>
    </lineage>
</organism>
<accession>A0A4Y9XQB3</accession>
<keyword evidence="3" id="KW-1185">Reference proteome</keyword>
<gene>
    <name evidence="2" type="ORF">EVG20_g10770</name>
</gene>
<feature type="region of interest" description="Disordered" evidence="1">
    <location>
        <begin position="1"/>
        <end position="21"/>
    </location>
</feature>
<comment type="caution">
    <text evidence="2">The sequence shown here is derived from an EMBL/GenBank/DDBJ whole genome shotgun (WGS) entry which is preliminary data.</text>
</comment>
<evidence type="ECO:0000256" key="1">
    <source>
        <dbReference type="SAM" id="MobiDB-lite"/>
    </source>
</evidence>
<dbReference type="OrthoDB" id="10615159at2759"/>
<protein>
    <submittedName>
        <fullName evidence="2">Uncharacterized protein</fullName>
    </submittedName>
</protein>